<feature type="compositionally biased region" description="Basic and acidic residues" evidence="3">
    <location>
        <begin position="339"/>
        <end position="348"/>
    </location>
</feature>
<protein>
    <recommendedName>
        <fullName evidence="8">Puratrophin-1</fullName>
    </recommendedName>
</protein>
<feature type="region of interest" description="Disordered" evidence="3">
    <location>
        <begin position="889"/>
        <end position="991"/>
    </location>
</feature>
<dbReference type="GO" id="GO:0005085">
    <property type="term" value="F:guanyl-nucleotide exchange factor activity"/>
    <property type="evidence" value="ECO:0007669"/>
    <property type="project" value="UniProtKB-KW"/>
</dbReference>
<comment type="caution">
    <text evidence="6">The sequence shown here is derived from an EMBL/GenBank/DDBJ whole genome shotgun (WGS) entry which is preliminary data.</text>
</comment>
<dbReference type="PROSITE" id="PS50003">
    <property type="entry name" value="PH_DOMAIN"/>
    <property type="match status" value="1"/>
</dbReference>
<gene>
    <name evidence="6" type="ORF">J437_LFUL010758</name>
</gene>
<evidence type="ECO:0000259" key="4">
    <source>
        <dbReference type="PROSITE" id="PS50003"/>
    </source>
</evidence>
<feature type="region of interest" description="Disordered" evidence="3">
    <location>
        <begin position="1019"/>
        <end position="1085"/>
    </location>
</feature>
<reference evidence="6" key="1">
    <citation type="submission" date="2013-04" db="EMBL/GenBank/DDBJ databases">
        <authorList>
            <person name="Qu J."/>
            <person name="Murali S.C."/>
            <person name="Bandaranaike D."/>
            <person name="Bellair M."/>
            <person name="Blankenburg K."/>
            <person name="Chao H."/>
            <person name="Dinh H."/>
            <person name="Doddapaneni H."/>
            <person name="Downs B."/>
            <person name="Dugan-Rocha S."/>
            <person name="Elkadiri S."/>
            <person name="Gnanaolivu R.D."/>
            <person name="Hernandez B."/>
            <person name="Javaid M."/>
            <person name="Jayaseelan J.C."/>
            <person name="Lee S."/>
            <person name="Li M."/>
            <person name="Ming W."/>
            <person name="Munidasa M."/>
            <person name="Muniz J."/>
            <person name="Nguyen L."/>
            <person name="Ongeri F."/>
            <person name="Osuji N."/>
            <person name="Pu L.-L."/>
            <person name="Puazo M."/>
            <person name="Qu C."/>
            <person name="Quiroz J."/>
            <person name="Raj R."/>
            <person name="Weissenberger G."/>
            <person name="Xin Y."/>
            <person name="Zou X."/>
            <person name="Han Y."/>
            <person name="Richards S."/>
            <person name="Worley K."/>
            <person name="Muzny D."/>
            <person name="Gibbs R."/>
        </authorList>
    </citation>
    <scope>NUCLEOTIDE SEQUENCE</scope>
    <source>
        <strain evidence="6">Sampled in the wild</strain>
    </source>
</reference>
<sequence length="1085" mass="120132">MTCPLRTVRLACVIVREVLRRILNELFTKDFSLVTGVAGGRHLDKGSDLLEEATGGERAYDGNVTTEEVESRGGRVHASESPESIQGTKGSTAESDGGGGLRDLARSLKQHLRGFSERLEDTRERLEDTSRCFHLLDKATEWSSEATKYLPRSGKTLGMIESHGEVSGNGNDDRNMDQQLLQARQLRRYIATNPPLPEHHFTEMLTLAQKLGNDKLLEQCKAAHARCMETVSLIRAQQPRAWNSNHVNSEPTTPTDAVVEKGCSACAASSSFFSSASSSSSSSSTCSYPSCPSGQENHSYRSKQCLNRSWASSKGSTNNSTGPARRRRSVGSYPCSESVVDHESDHAPRQSCGAPFPDDCLLGNIKEVRESSEELLEEVVEDNKCYRQQDMLLRRSCTWPYPGEGQPSDSSRVDGEDGGDGYRSEMIGDSYRRSGRCKHCHARVDDQRCEFSADHSGEDNTTEGSEGCLKGGDCLFDQETNDGCSRRNSQGSGSIKSPVPVNSHLHCHTTNINLHHSLSLPLNGEPGNKELKMQKTLLLIIREMIQTERDYVNSLEYVIENYIPELLREDIPQALRGQRNVIFGNIEKIYEFHSQYFLRELEQCENGPLMVGQYFLKYEKQFYLYALYNKNKPKSDSLMSEYGTSFFKTKQLELGDKMDLASYLLKPVQRMGKYALLLQQLMKAYPEKEADISDIQAAEQMVRFQLRHGNDLLAMDSLRDCDVNVKEQGRLLRQNEFLVWQGKGKKCLRHVFLFEDLILFSKARRFPDRKNLDIYIYKNSIKMTDIGLTAKVGDSPTKFEIWFRKRKPNDTFTLQSMSEEIKKLWTEEISNLLWKQALRNREMRLAEMSSMGIGNKPCLDIRPSADQINDRSISIAQLSKTPRFRNSIAVSPGESSLSGGSGNSSRRPHSIISVSSSLSSGGGSSGGSSSGGGGTGGSNGEGRGRGRHSPFTFGALNLGFDAVDDGDDEEDGDEGRNGGEGGIGNRGSPRTRLCLRHQRSVTLQSQCSMESGIIADISVGSEDTEGTSNWGMERSNSSVTSMSQDSSISPSSPMAPPLEGNDTADTTLNGKDIKADENESLSVKL</sequence>
<dbReference type="InterPro" id="IPR052231">
    <property type="entry name" value="Rho_GEF_signaling-related"/>
</dbReference>
<dbReference type="Gene3D" id="1.20.900.10">
    <property type="entry name" value="Dbl homology (DH) domain"/>
    <property type="match status" value="1"/>
</dbReference>
<keyword evidence="1" id="KW-0597">Phosphoprotein</keyword>
<dbReference type="InterPro" id="IPR011993">
    <property type="entry name" value="PH-like_dom_sf"/>
</dbReference>
<evidence type="ECO:0000313" key="6">
    <source>
        <dbReference type="EMBL" id="KAG8230681.1"/>
    </source>
</evidence>
<organism evidence="6 7">
    <name type="scientific">Ladona fulva</name>
    <name type="common">Scarce chaser dragonfly</name>
    <name type="synonym">Libellula fulva</name>
    <dbReference type="NCBI Taxonomy" id="123851"/>
    <lineage>
        <taxon>Eukaryota</taxon>
        <taxon>Metazoa</taxon>
        <taxon>Ecdysozoa</taxon>
        <taxon>Arthropoda</taxon>
        <taxon>Hexapoda</taxon>
        <taxon>Insecta</taxon>
        <taxon>Pterygota</taxon>
        <taxon>Palaeoptera</taxon>
        <taxon>Odonata</taxon>
        <taxon>Epiprocta</taxon>
        <taxon>Anisoptera</taxon>
        <taxon>Libelluloidea</taxon>
        <taxon>Libellulidae</taxon>
        <taxon>Ladona</taxon>
    </lineage>
</organism>
<feature type="compositionally biased region" description="Low complexity" evidence="3">
    <location>
        <begin position="910"/>
        <end position="919"/>
    </location>
</feature>
<feature type="compositionally biased region" description="Basic and acidic residues" evidence="3">
    <location>
        <begin position="70"/>
        <end position="80"/>
    </location>
</feature>
<dbReference type="SMART" id="SM00233">
    <property type="entry name" value="PH"/>
    <property type="match status" value="1"/>
</dbReference>
<dbReference type="InterPro" id="IPR035899">
    <property type="entry name" value="DBL_dom_sf"/>
</dbReference>
<dbReference type="Proteomes" id="UP000792457">
    <property type="component" value="Unassembled WGS sequence"/>
</dbReference>
<evidence type="ECO:0000256" key="3">
    <source>
        <dbReference type="SAM" id="MobiDB-lite"/>
    </source>
</evidence>
<dbReference type="InterPro" id="IPR055251">
    <property type="entry name" value="SOS1_NGEF_PH"/>
</dbReference>
<dbReference type="SUPFAM" id="SSF48065">
    <property type="entry name" value="DBL homology domain (DH-domain)"/>
    <property type="match status" value="1"/>
</dbReference>
<keyword evidence="2" id="KW-0344">Guanine-nucleotide releasing factor</keyword>
<feature type="compositionally biased region" description="Polar residues" evidence="3">
    <location>
        <begin position="81"/>
        <end position="94"/>
    </location>
</feature>
<feature type="domain" description="PH" evidence="4">
    <location>
        <begin position="724"/>
        <end position="834"/>
    </location>
</feature>
<dbReference type="Gene3D" id="2.30.29.30">
    <property type="entry name" value="Pleckstrin-homology domain (PH domain)/Phosphotyrosine-binding domain (PTB)"/>
    <property type="match status" value="1"/>
</dbReference>
<proteinExistence type="predicted"/>
<dbReference type="InterPro" id="IPR001849">
    <property type="entry name" value="PH_domain"/>
</dbReference>
<dbReference type="PANTHER" id="PTHR45845:SF3">
    <property type="entry name" value="PURATROPHIN-1-LIKE, ISOFORM A"/>
    <property type="match status" value="1"/>
</dbReference>
<feature type="domain" description="DH" evidence="5">
    <location>
        <begin position="536"/>
        <end position="712"/>
    </location>
</feature>
<keyword evidence="7" id="KW-1185">Reference proteome</keyword>
<dbReference type="FunFam" id="2.30.29.30:FF:000078">
    <property type="entry name" value="Guanine nucleotide exchange factor DBS"/>
    <property type="match status" value="1"/>
</dbReference>
<feature type="compositionally biased region" description="Gly residues" evidence="3">
    <location>
        <begin position="920"/>
        <end position="941"/>
    </location>
</feature>
<evidence type="ECO:0000256" key="2">
    <source>
        <dbReference type="ARBA" id="ARBA00022658"/>
    </source>
</evidence>
<dbReference type="Pfam" id="PF00621">
    <property type="entry name" value="RhoGEF"/>
    <property type="match status" value="1"/>
</dbReference>
<feature type="region of interest" description="Disordered" evidence="3">
    <location>
        <begin position="70"/>
        <end position="102"/>
    </location>
</feature>
<dbReference type="PANTHER" id="PTHR45845">
    <property type="entry name" value="RHO GUANINE NUCLEOTIDE EXCHANGE FACTOR-RELATED"/>
    <property type="match status" value="1"/>
</dbReference>
<dbReference type="Pfam" id="PF22697">
    <property type="entry name" value="SOS1_NGEF_PH"/>
    <property type="match status" value="1"/>
</dbReference>
<dbReference type="OrthoDB" id="6152532at2759"/>
<dbReference type="SMART" id="SM00325">
    <property type="entry name" value="RhoGEF"/>
    <property type="match status" value="1"/>
</dbReference>
<name>A0A8K0KAM2_LADFU</name>
<dbReference type="CDD" id="cd00160">
    <property type="entry name" value="RhoGEF"/>
    <property type="match status" value="1"/>
</dbReference>
<feature type="region of interest" description="Disordered" evidence="3">
    <location>
        <begin position="310"/>
        <end position="351"/>
    </location>
</feature>
<feature type="compositionally biased region" description="Low complexity" evidence="3">
    <location>
        <begin position="1041"/>
        <end position="1052"/>
    </location>
</feature>
<accession>A0A8K0KAM2</accession>
<feature type="compositionally biased region" description="Polar residues" evidence="3">
    <location>
        <begin position="310"/>
        <end position="322"/>
    </location>
</feature>
<reference evidence="6" key="2">
    <citation type="submission" date="2017-10" db="EMBL/GenBank/DDBJ databases">
        <title>Ladona fulva Genome sequencing and assembly.</title>
        <authorList>
            <person name="Murali S."/>
            <person name="Richards S."/>
            <person name="Bandaranaike D."/>
            <person name="Bellair M."/>
            <person name="Blankenburg K."/>
            <person name="Chao H."/>
            <person name="Dinh H."/>
            <person name="Doddapaneni H."/>
            <person name="Dugan-Rocha S."/>
            <person name="Elkadiri S."/>
            <person name="Gnanaolivu R."/>
            <person name="Hernandez B."/>
            <person name="Skinner E."/>
            <person name="Javaid M."/>
            <person name="Lee S."/>
            <person name="Li M."/>
            <person name="Ming W."/>
            <person name="Munidasa M."/>
            <person name="Muniz J."/>
            <person name="Nguyen L."/>
            <person name="Hughes D."/>
            <person name="Osuji N."/>
            <person name="Pu L.-L."/>
            <person name="Puazo M."/>
            <person name="Qu C."/>
            <person name="Quiroz J."/>
            <person name="Raj R."/>
            <person name="Weissenberger G."/>
            <person name="Xin Y."/>
            <person name="Zou X."/>
            <person name="Han Y."/>
            <person name="Worley K."/>
            <person name="Muzny D."/>
            <person name="Gibbs R."/>
        </authorList>
    </citation>
    <scope>NUCLEOTIDE SEQUENCE</scope>
    <source>
        <strain evidence="6">Sampled in the wild</strain>
    </source>
</reference>
<feature type="compositionally biased region" description="Acidic residues" evidence="3">
    <location>
        <begin position="962"/>
        <end position="973"/>
    </location>
</feature>
<evidence type="ECO:0000313" key="7">
    <source>
        <dbReference type="Proteomes" id="UP000792457"/>
    </source>
</evidence>
<dbReference type="CDD" id="cd13242">
    <property type="entry name" value="PH_puratrophin-1"/>
    <property type="match status" value="1"/>
</dbReference>
<dbReference type="EMBL" id="KZ308503">
    <property type="protein sequence ID" value="KAG8230681.1"/>
    <property type="molecule type" value="Genomic_DNA"/>
</dbReference>
<evidence type="ECO:0000256" key="1">
    <source>
        <dbReference type="ARBA" id="ARBA00022553"/>
    </source>
</evidence>
<feature type="compositionally biased region" description="Polar residues" evidence="3">
    <location>
        <begin position="1026"/>
        <end position="1040"/>
    </location>
</feature>
<dbReference type="AlphaFoldDB" id="A0A8K0KAM2"/>
<dbReference type="InterPro" id="IPR000219">
    <property type="entry name" value="DH_dom"/>
</dbReference>
<feature type="compositionally biased region" description="Basic and acidic residues" evidence="3">
    <location>
        <begin position="411"/>
        <end position="420"/>
    </location>
</feature>
<feature type="region of interest" description="Disordered" evidence="3">
    <location>
        <begin position="399"/>
        <end position="420"/>
    </location>
</feature>
<evidence type="ECO:0000259" key="5">
    <source>
        <dbReference type="PROSITE" id="PS50010"/>
    </source>
</evidence>
<dbReference type="PROSITE" id="PS50010">
    <property type="entry name" value="DH_2"/>
    <property type="match status" value="1"/>
</dbReference>
<dbReference type="SUPFAM" id="SSF50729">
    <property type="entry name" value="PH domain-like"/>
    <property type="match status" value="1"/>
</dbReference>
<evidence type="ECO:0008006" key="8">
    <source>
        <dbReference type="Google" id="ProtNLM"/>
    </source>
</evidence>